<evidence type="ECO:0000256" key="13">
    <source>
        <dbReference type="RuleBase" id="RU000515"/>
    </source>
</evidence>
<dbReference type="InterPro" id="IPR030656">
    <property type="entry name" value="ALAD_AS"/>
</dbReference>
<dbReference type="NCBIfam" id="NF006762">
    <property type="entry name" value="PRK09283.1"/>
    <property type="match status" value="1"/>
</dbReference>
<dbReference type="FunFam" id="3.20.20.70:FF:000019">
    <property type="entry name" value="Delta-aminolevulinic acid dehydratase"/>
    <property type="match status" value="1"/>
</dbReference>
<feature type="binding site" evidence="11">
    <location>
        <position position="136"/>
    </location>
    <ligand>
        <name>Zn(2+)</name>
        <dbReference type="ChEBI" id="CHEBI:29105"/>
        <note>catalytic</note>
    </ligand>
</feature>
<evidence type="ECO:0000256" key="11">
    <source>
        <dbReference type="PIRSR" id="PIRSR001415-3"/>
    </source>
</evidence>
<dbReference type="AlphaFoldDB" id="A0A518BZR6"/>
<evidence type="ECO:0000256" key="14">
    <source>
        <dbReference type="RuleBase" id="RU004161"/>
    </source>
</evidence>
<evidence type="ECO:0000256" key="12">
    <source>
        <dbReference type="PIRSR" id="PIRSR001415-5"/>
    </source>
</evidence>
<evidence type="ECO:0000256" key="10">
    <source>
        <dbReference type="PIRSR" id="PIRSR001415-2"/>
    </source>
</evidence>
<evidence type="ECO:0000256" key="4">
    <source>
        <dbReference type="ARBA" id="ARBA00020771"/>
    </source>
</evidence>
<dbReference type="PRINTS" id="PR00144">
    <property type="entry name" value="DALDHYDRTASE"/>
</dbReference>
<evidence type="ECO:0000256" key="9">
    <source>
        <dbReference type="PIRSR" id="PIRSR001415-1"/>
    </source>
</evidence>
<dbReference type="GO" id="GO:0004655">
    <property type="term" value="F:porphobilinogen synthase activity"/>
    <property type="evidence" value="ECO:0007669"/>
    <property type="project" value="UniProtKB-EC"/>
</dbReference>
<dbReference type="CDD" id="cd00384">
    <property type="entry name" value="ALAD_PBGS"/>
    <property type="match status" value="1"/>
</dbReference>
<dbReference type="GO" id="GO:0006782">
    <property type="term" value="P:protoporphyrinogen IX biosynthetic process"/>
    <property type="evidence" value="ECO:0007669"/>
    <property type="project" value="UniProtKB-UniPathway"/>
</dbReference>
<keyword evidence="12" id="KW-0460">Magnesium</keyword>
<feature type="binding site" evidence="10">
    <location>
        <position position="326"/>
    </location>
    <ligand>
        <name>5-aminolevulinate</name>
        <dbReference type="ChEBI" id="CHEBI:356416"/>
        <label>2</label>
    </ligand>
</feature>
<dbReference type="Proteomes" id="UP000320386">
    <property type="component" value="Chromosome"/>
</dbReference>
<keyword evidence="11" id="KW-0862">Zinc</keyword>
<feature type="binding site" evidence="11">
    <location>
        <position position="126"/>
    </location>
    <ligand>
        <name>Zn(2+)</name>
        <dbReference type="ChEBI" id="CHEBI:29105"/>
        <note>catalytic</note>
    </ligand>
</feature>
<reference evidence="15 16" key="1">
    <citation type="submission" date="2019-02" db="EMBL/GenBank/DDBJ databases">
        <title>Deep-cultivation of Planctomycetes and their phenomic and genomic characterization uncovers novel biology.</title>
        <authorList>
            <person name="Wiegand S."/>
            <person name="Jogler M."/>
            <person name="Boedeker C."/>
            <person name="Pinto D."/>
            <person name="Vollmers J."/>
            <person name="Rivas-Marin E."/>
            <person name="Kohn T."/>
            <person name="Peeters S.H."/>
            <person name="Heuer A."/>
            <person name="Rast P."/>
            <person name="Oberbeckmann S."/>
            <person name="Bunk B."/>
            <person name="Jeske O."/>
            <person name="Meyerdierks A."/>
            <person name="Storesund J.E."/>
            <person name="Kallscheuer N."/>
            <person name="Luecker S."/>
            <person name="Lage O.M."/>
            <person name="Pohl T."/>
            <person name="Merkel B.J."/>
            <person name="Hornburger P."/>
            <person name="Mueller R.-W."/>
            <person name="Bruemmer F."/>
            <person name="Labrenz M."/>
            <person name="Spormann A.M."/>
            <person name="Op den Camp H."/>
            <person name="Overmann J."/>
            <person name="Amann R."/>
            <person name="Jetten M.S.M."/>
            <person name="Mascher T."/>
            <person name="Medema M.H."/>
            <person name="Devos D.P."/>
            <person name="Kaster A.-K."/>
            <person name="Ovreas L."/>
            <person name="Rohde M."/>
            <person name="Galperin M.Y."/>
            <person name="Jogler C."/>
        </authorList>
    </citation>
    <scope>NUCLEOTIDE SEQUENCE [LARGE SCALE GENOMIC DNA]</scope>
    <source>
        <strain evidence="15 16">Pan265</strain>
    </source>
</reference>
<comment type="pathway">
    <text evidence="1">Porphyrin-containing compound metabolism; protoporphyrin-IX biosynthesis; coproporphyrinogen-III from 5-aminolevulinate: step 1/4.</text>
</comment>
<dbReference type="SUPFAM" id="SSF51569">
    <property type="entry name" value="Aldolase"/>
    <property type="match status" value="1"/>
</dbReference>
<evidence type="ECO:0000256" key="6">
    <source>
        <dbReference type="ARBA" id="ARBA00023239"/>
    </source>
</evidence>
<dbReference type="OrthoDB" id="9805001at2"/>
<dbReference type="KEGG" id="mcad:Pan265_23290"/>
<dbReference type="InterPro" id="IPR013785">
    <property type="entry name" value="Aldolase_TIM"/>
</dbReference>
<comment type="catalytic activity">
    <reaction evidence="8 13">
        <text>2 5-aminolevulinate = porphobilinogen + 2 H2O + H(+)</text>
        <dbReference type="Rhea" id="RHEA:24064"/>
        <dbReference type="ChEBI" id="CHEBI:15377"/>
        <dbReference type="ChEBI" id="CHEBI:15378"/>
        <dbReference type="ChEBI" id="CHEBI:58126"/>
        <dbReference type="ChEBI" id="CHEBI:356416"/>
        <dbReference type="EC" id="4.2.1.24"/>
    </reaction>
</comment>
<evidence type="ECO:0000313" key="16">
    <source>
        <dbReference type="Proteomes" id="UP000320386"/>
    </source>
</evidence>
<organism evidence="15 16">
    <name type="scientific">Mucisphaera calidilacus</name>
    <dbReference type="NCBI Taxonomy" id="2527982"/>
    <lineage>
        <taxon>Bacteria</taxon>
        <taxon>Pseudomonadati</taxon>
        <taxon>Planctomycetota</taxon>
        <taxon>Phycisphaerae</taxon>
        <taxon>Phycisphaerales</taxon>
        <taxon>Phycisphaeraceae</taxon>
        <taxon>Mucisphaera</taxon>
    </lineage>
</organism>
<keyword evidence="11" id="KW-0479">Metal-binding</keyword>
<dbReference type="PROSITE" id="PS00169">
    <property type="entry name" value="D_ALA_DEHYDRATASE"/>
    <property type="match status" value="1"/>
</dbReference>
<evidence type="ECO:0000256" key="1">
    <source>
        <dbReference type="ARBA" id="ARBA00004694"/>
    </source>
</evidence>
<evidence type="ECO:0000313" key="15">
    <source>
        <dbReference type="EMBL" id="QDU72464.1"/>
    </source>
</evidence>
<evidence type="ECO:0000256" key="2">
    <source>
        <dbReference type="ARBA" id="ARBA00008055"/>
    </source>
</evidence>
<dbReference type="Gene3D" id="3.20.20.70">
    <property type="entry name" value="Aldolase class I"/>
    <property type="match status" value="1"/>
</dbReference>
<dbReference type="SMART" id="SM01004">
    <property type="entry name" value="ALAD"/>
    <property type="match status" value="1"/>
</dbReference>
<keyword evidence="7 13" id="KW-0627">Porphyrin biosynthesis</keyword>
<keyword evidence="16" id="KW-1185">Reference proteome</keyword>
<feature type="binding site" evidence="10">
    <location>
        <position position="230"/>
    </location>
    <ligand>
        <name>5-aminolevulinate</name>
        <dbReference type="ChEBI" id="CHEBI:356416"/>
        <label>1</label>
    </ligand>
</feature>
<evidence type="ECO:0000256" key="7">
    <source>
        <dbReference type="ARBA" id="ARBA00023244"/>
    </source>
</evidence>
<feature type="active site" description="Schiff-base intermediate with substrate" evidence="9">
    <location>
        <position position="208"/>
    </location>
</feature>
<evidence type="ECO:0000256" key="5">
    <source>
        <dbReference type="ARBA" id="ARBA00023133"/>
    </source>
</evidence>
<feature type="binding site" evidence="11">
    <location>
        <position position="128"/>
    </location>
    <ligand>
        <name>Zn(2+)</name>
        <dbReference type="ChEBI" id="CHEBI:29105"/>
        <note>catalytic</note>
    </ligand>
</feature>
<dbReference type="PANTHER" id="PTHR11458">
    <property type="entry name" value="DELTA-AMINOLEVULINIC ACID DEHYDRATASE"/>
    <property type="match status" value="1"/>
</dbReference>
<dbReference type="GO" id="GO:0005829">
    <property type="term" value="C:cytosol"/>
    <property type="evidence" value="ECO:0007669"/>
    <property type="project" value="TreeGrafter"/>
</dbReference>
<dbReference type="InterPro" id="IPR001731">
    <property type="entry name" value="ALAD"/>
</dbReference>
<dbReference type="Pfam" id="PF00490">
    <property type="entry name" value="ALAD"/>
    <property type="match status" value="1"/>
</dbReference>
<proteinExistence type="inferred from homology"/>
<keyword evidence="5" id="KW-0350">Heme biosynthesis</keyword>
<dbReference type="UniPathway" id="UPA00251">
    <property type="reaction ID" value="UER00318"/>
</dbReference>
<sequence>MPQDSRRNLIHRPRRLRRSQTLRDLVADVRLHPANLILPLFVAEIDRPQTIDAMPGVRQWPVDDAIAEIKRLIGKGLRSFLLFGVTPQGRKNALGNDAENPASPVLKTLRAARDAGLDALMIADLCLCEYTDHGHCGPLCDQPGPDGFQPVDNDAALERLATIAVAQAQVGADIVAPSGMMDGQVAAIRAALDDAGHHEVPILSYAVKYASSLYGPFRDAGGGSMSFGHRRGYQMDPRHSREWRTELRLDLEQGADMVMVKPAGHYLDVVAAVRAETDLPVAAYHVSGEYGMVEAAARNGWIDRREAHIEIATAIRRAGADLIVTYAAEDLADWLSDR</sequence>
<protein>
    <recommendedName>
        <fullName evidence="4 13">Delta-aminolevulinic acid dehydratase</fullName>
        <ecNumber evidence="3 13">4.2.1.24</ecNumber>
    </recommendedName>
</protein>
<dbReference type="PANTHER" id="PTHR11458:SF0">
    <property type="entry name" value="DELTA-AMINOLEVULINIC ACID DEHYDRATASE"/>
    <property type="match status" value="1"/>
</dbReference>
<feature type="binding site" evidence="10">
    <location>
        <position position="287"/>
    </location>
    <ligand>
        <name>5-aminolevulinate</name>
        <dbReference type="ChEBI" id="CHEBI:356416"/>
        <label>2</label>
    </ligand>
</feature>
<name>A0A518BZR6_9BACT</name>
<dbReference type="PIRSF" id="PIRSF001415">
    <property type="entry name" value="Porphbilin_synth"/>
    <property type="match status" value="1"/>
</dbReference>
<gene>
    <name evidence="15" type="primary">hemB</name>
    <name evidence="15" type="ORF">Pan265_23290</name>
</gene>
<feature type="active site" description="Schiff-base intermediate with substrate" evidence="9">
    <location>
        <position position="261"/>
    </location>
</feature>
<comment type="similarity">
    <text evidence="2 14">Belongs to the ALAD family.</text>
</comment>
<evidence type="ECO:0000256" key="3">
    <source>
        <dbReference type="ARBA" id="ARBA00012053"/>
    </source>
</evidence>
<dbReference type="EC" id="4.2.1.24" evidence="3 13"/>
<dbReference type="GO" id="GO:0008270">
    <property type="term" value="F:zinc ion binding"/>
    <property type="evidence" value="ECO:0007669"/>
    <property type="project" value="TreeGrafter"/>
</dbReference>
<feature type="binding site" evidence="12">
    <location>
        <position position="246"/>
    </location>
    <ligand>
        <name>Mg(2+)</name>
        <dbReference type="ChEBI" id="CHEBI:18420"/>
    </ligand>
</feature>
<evidence type="ECO:0000256" key="8">
    <source>
        <dbReference type="ARBA" id="ARBA00047651"/>
    </source>
</evidence>
<keyword evidence="6 13" id="KW-0456">Lyase</keyword>
<accession>A0A518BZR6</accession>
<dbReference type="EMBL" id="CP036280">
    <property type="protein sequence ID" value="QDU72464.1"/>
    <property type="molecule type" value="Genomic_DNA"/>
</dbReference>
<feature type="binding site" evidence="10">
    <location>
        <position position="218"/>
    </location>
    <ligand>
        <name>5-aminolevulinate</name>
        <dbReference type="ChEBI" id="CHEBI:356416"/>
        <label>1</label>
    </ligand>
</feature>
<comment type="subunit">
    <text evidence="13">Homooctamer.</text>
</comment>
<dbReference type="RefSeq" id="WP_145446628.1">
    <property type="nucleotide sequence ID" value="NZ_CP036280.1"/>
</dbReference>